<comment type="caution">
    <text evidence="1">The sequence shown here is derived from an EMBL/GenBank/DDBJ whole genome shotgun (WGS) entry which is preliminary data.</text>
</comment>
<evidence type="ECO:0000313" key="1">
    <source>
        <dbReference type="EMBL" id="KAJ3260296.1"/>
    </source>
</evidence>
<evidence type="ECO:0000313" key="2">
    <source>
        <dbReference type="Proteomes" id="UP001210925"/>
    </source>
</evidence>
<gene>
    <name evidence="1" type="ORF">HK103_000931</name>
</gene>
<name>A0AAD5UNM6_9FUNG</name>
<dbReference type="AlphaFoldDB" id="A0AAD5UNM6"/>
<sequence length="325" mass="36971">MKETDLTVFIKDMPGKTKKGKKLILSLVRKFSKTHKDVHSGITISDPITNTPFEKRQLQLKTSQYSLGSSFKDGRTLNHQISQGTFLSYDEDLLQWATDREDTDSEFADESASPNRRWVVGEEDFNIDYDGTTTEVMRDIQRDTDSLYSRYSTIMHGVPQSEVGVQENSDSFRTSKAAIEEWQRTFSNIEKNRRPLSTLKITTRNSNLPFEFNTLSSASFLVSPQAETIISFMETEEIDNIEILEEVSEDIEECQQPKDVTLDEITVDDAKPLLSSIINLISEQYKPNGESQFCPVCLGIQNGDCHLPERPKRSPKRIPVALTII</sequence>
<accession>A0AAD5UNM6</accession>
<organism evidence="1 2">
    <name type="scientific">Boothiomyces macroporosus</name>
    <dbReference type="NCBI Taxonomy" id="261099"/>
    <lineage>
        <taxon>Eukaryota</taxon>
        <taxon>Fungi</taxon>
        <taxon>Fungi incertae sedis</taxon>
        <taxon>Chytridiomycota</taxon>
        <taxon>Chytridiomycota incertae sedis</taxon>
        <taxon>Chytridiomycetes</taxon>
        <taxon>Rhizophydiales</taxon>
        <taxon>Terramycetaceae</taxon>
        <taxon>Boothiomyces</taxon>
    </lineage>
</organism>
<reference evidence="1" key="1">
    <citation type="submission" date="2020-05" db="EMBL/GenBank/DDBJ databases">
        <title>Phylogenomic resolution of chytrid fungi.</title>
        <authorList>
            <person name="Stajich J.E."/>
            <person name="Amses K."/>
            <person name="Simmons R."/>
            <person name="Seto K."/>
            <person name="Myers J."/>
            <person name="Bonds A."/>
            <person name="Quandt C.A."/>
            <person name="Barry K."/>
            <person name="Liu P."/>
            <person name="Grigoriev I."/>
            <person name="Longcore J.E."/>
            <person name="James T.Y."/>
        </authorList>
    </citation>
    <scope>NUCLEOTIDE SEQUENCE</scope>
    <source>
        <strain evidence="1">PLAUS21</strain>
    </source>
</reference>
<protein>
    <submittedName>
        <fullName evidence="1">Uncharacterized protein</fullName>
    </submittedName>
</protein>
<dbReference type="EMBL" id="JADGKB010000012">
    <property type="protein sequence ID" value="KAJ3260296.1"/>
    <property type="molecule type" value="Genomic_DNA"/>
</dbReference>
<proteinExistence type="predicted"/>
<dbReference type="Proteomes" id="UP001210925">
    <property type="component" value="Unassembled WGS sequence"/>
</dbReference>
<keyword evidence="2" id="KW-1185">Reference proteome</keyword>